<accession>A0ABW0MVY1</accession>
<dbReference type="EMBL" id="JBHSMD010000001">
    <property type="protein sequence ID" value="MFC5491846.1"/>
    <property type="molecule type" value="Genomic_DNA"/>
</dbReference>
<evidence type="ECO:0000256" key="2">
    <source>
        <dbReference type="ARBA" id="ARBA00022692"/>
    </source>
</evidence>
<dbReference type="GO" id="GO:0016874">
    <property type="term" value="F:ligase activity"/>
    <property type="evidence" value="ECO:0007669"/>
    <property type="project" value="UniProtKB-KW"/>
</dbReference>
<keyword evidence="7" id="KW-0436">Ligase</keyword>
<dbReference type="InterPro" id="IPR007016">
    <property type="entry name" value="O-antigen_ligase-rel_domated"/>
</dbReference>
<organism evidence="7 8">
    <name type="scientific">Nocardioides caricicola</name>
    <dbReference type="NCBI Taxonomy" id="634770"/>
    <lineage>
        <taxon>Bacteria</taxon>
        <taxon>Bacillati</taxon>
        <taxon>Actinomycetota</taxon>
        <taxon>Actinomycetes</taxon>
        <taxon>Propionibacteriales</taxon>
        <taxon>Nocardioidaceae</taxon>
        <taxon>Nocardioides</taxon>
    </lineage>
</organism>
<keyword evidence="2 5" id="KW-0812">Transmembrane</keyword>
<comment type="subcellular location">
    <subcellularLocation>
        <location evidence="1">Membrane</location>
        <topology evidence="1">Multi-pass membrane protein</topology>
    </subcellularLocation>
</comment>
<evidence type="ECO:0000256" key="3">
    <source>
        <dbReference type="ARBA" id="ARBA00022989"/>
    </source>
</evidence>
<dbReference type="Proteomes" id="UP001595956">
    <property type="component" value="Unassembled WGS sequence"/>
</dbReference>
<gene>
    <name evidence="7" type="ORF">ACFPKY_01965</name>
</gene>
<feature type="transmembrane region" description="Helical" evidence="5">
    <location>
        <begin position="173"/>
        <end position="192"/>
    </location>
</feature>
<keyword evidence="4 5" id="KW-0472">Membrane</keyword>
<evidence type="ECO:0000256" key="4">
    <source>
        <dbReference type="ARBA" id="ARBA00023136"/>
    </source>
</evidence>
<name>A0ABW0MVY1_9ACTN</name>
<feature type="transmembrane region" description="Helical" evidence="5">
    <location>
        <begin position="223"/>
        <end position="239"/>
    </location>
</feature>
<feature type="transmembrane region" description="Helical" evidence="5">
    <location>
        <begin position="199"/>
        <end position="217"/>
    </location>
</feature>
<feature type="domain" description="O-antigen ligase-related" evidence="6">
    <location>
        <begin position="207"/>
        <end position="341"/>
    </location>
</feature>
<evidence type="ECO:0000259" key="6">
    <source>
        <dbReference type="Pfam" id="PF04932"/>
    </source>
</evidence>
<keyword evidence="8" id="KW-1185">Reference proteome</keyword>
<feature type="transmembrane region" description="Helical" evidence="5">
    <location>
        <begin position="360"/>
        <end position="379"/>
    </location>
</feature>
<evidence type="ECO:0000256" key="5">
    <source>
        <dbReference type="SAM" id="Phobius"/>
    </source>
</evidence>
<dbReference type="InterPro" id="IPR051533">
    <property type="entry name" value="WaaL-like"/>
</dbReference>
<feature type="transmembrane region" description="Helical" evidence="5">
    <location>
        <begin position="126"/>
        <end position="145"/>
    </location>
</feature>
<evidence type="ECO:0000313" key="8">
    <source>
        <dbReference type="Proteomes" id="UP001595956"/>
    </source>
</evidence>
<feature type="transmembrane region" description="Helical" evidence="5">
    <location>
        <begin position="244"/>
        <end position="264"/>
    </location>
</feature>
<dbReference type="Pfam" id="PF04932">
    <property type="entry name" value="Wzy_C"/>
    <property type="match status" value="1"/>
</dbReference>
<proteinExistence type="predicted"/>
<feature type="transmembrane region" description="Helical" evidence="5">
    <location>
        <begin position="21"/>
        <end position="43"/>
    </location>
</feature>
<dbReference type="RefSeq" id="WP_345181349.1">
    <property type="nucleotide sequence ID" value="NZ_BAABFQ010000008.1"/>
</dbReference>
<evidence type="ECO:0000313" key="7">
    <source>
        <dbReference type="EMBL" id="MFC5491846.1"/>
    </source>
</evidence>
<feature type="transmembrane region" description="Helical" evidence="5">
    <location>
        <begin position="49"/>
        <end position="69"/>
    </location>
</feature>
<feature type="transmembrane region" description="Helical" evidence="5">
    <location>
        <begin position="329"/>
        <end position="348"/>
    </location>
</feature>
<reference evidence="8" key="1">
    <citation type="journal article" date="2019" name="Int. J. Syst. Evol. Microbiol.">
        <title>The Global Catalogue of Microorganisms (GCM) 10K type strain sequencing project: providing services to taxonomists for standard genome sequencing and annotation.</title>
        <authorList>
            <consortium name="The Broad Institute Genomics Platform"/>
            <consortium name="The Broad Institute Genome Sequencing Center for Infectious Disease"/>
            <person name="Wu L."/>
            <person name="Ma J."/>
        </authorList>
    </citation>
    <scope>NUCLEOTIDE SEQUENCE [LARGE SCALE GENOMIC DNA]</scope>
    <source>
        <strain evidence="8">KACC 13778</strain>
    </source>
</reference>
<protein>
    <submittedName>
        <fullName evidence="7">O-antigen ligase family protein</fullName>
    </submittedName>
</protein>
<comment type="caution">
    <text evidence="7">The sequence shown here is derived from an EMBL/GenBank/DDBJ whole genome shotgun (WGS) entry which is preliminary data.</text>
</comment>
<keyword evidence="3 5" id="KW-1133">Transmembrane helix</keyword>
<sequence length="404" mass="42513">MASRRAVLEAGAAHEDLRGAPALASGIAADLRVMVVGLVLAVAVSSPTWALRTGAVVCACVLVTSLGHLRLRRPDLLVVAFAGLALASTVWTVAPAQTSLGATNTAACAIVFLTVRAVVRRPRDLRVLSISIVGGCLYGLAQLWFQNPLLRAVRLRYDVEAARVGVEGLNYNALAYAFATGAAVLVLLWAAVGPSRRKVAALTGAAVAIAFYVGILLNGTRGAVIAIVLLPIWLVVSHFRPRVAFHGLVGLAVVANIVVFLGIADGALRNDAVASARETGDLNGRLLVWPVARDAIWEQPLLGRGVDSLMTMSVNPVKTAAHNAWLDTAVGLGLVGLALFIAGIWFSLAEAADWPTDRRYVVVGAFVVVSVPIMLTGYWTESPLFWGSLALFSRLGVLDRPPSA</sequence>
<feature type="transmembrane region" description="Helical" evidence="5">
    <location>
        <begin position="76"/>
        <end position="94"/>
    </location>
</feature>
<dbReference type="PANTHER" id="PTHR37422">
    <property type="entry name" value="TEICHURONIC ACID BIOSYNTHESIS PROTEIN TUAE"/>
    <property type="match status" value="1"/>
</dbReference>
<dbReference type="PANTHER" id="PTHR37422:SF13">
    <property type="entry name" value="LIPOPOLYSACCHARIDE BIOSYNTHESIS PROTEIN PA4999-RELATED"/>
    <property type="match status" value="1"/>
</dbReference>
<evidence type="ECO:0000256" key="1">
    <source>
        <dbReference type="ARBA" id="ARBA00004141"/>
    </source>
</evidence>
<feature type="transmembrane region" description="Helical" evidence="5">
    <location>
        <begin position="100"/>
        <end position="119"/>
    </location>
</feature>